<dbReference type="GO" id="GO:0065003">
    <property type="term" value="P:protein-containing complex assembly"/>
    <property type="evidence" value="ECO:0007669"/>
    <property type="project" value="UniProtKB-ARBA"/>
</dbReference>
<dbReference type="GO" id="GO:0004222">
    <property type="term" value="F:metalloendopeptidase activity"/>
    <property type="evidence" value="ECO:0007669"/>
    <property type="project" value="InterPro"/>
</dbReference>
<evidence type="ECO:0000256" key="5">
    <source>
        <dbReference type="ARBA" id="ARBA00022670"/>
    </source>
</evidence>
<evidence type="ECO:0000256" key="18">
    <source>
        <dbReference type="SAM" id="MobiDB-lite"/>
    </source>
</evidence>
<dbReference type="NCBIfam" id="TIGR01241">
    <property type="entry name" value="FtsH_fam"/>
    <property type="match status" value="1"/>
</dbReference>
<feature type="transmembrane region" description="Helical" evidence="19">
    <location>
        <begin position="427"/>
        <end position="445"/>
    </location>
</feature>
<evidence type="ECO:0000256" key="4">
    <source>
        <dbReference type="ARBA" id="ARBA00010550"/>
    </source>
</evidence>
<comment type="catalytic activity">
    <reaction evidence="16">
        <text>ATP + H2O = ADP + phosphate + H(+)</text>
        <dbReference type="Rhea" id="RHEA:13065"/>
        <dbReference type="ChEBI" id="CHEBI:15377"/>
        <dbReference type="ChEBI" id="CHEBI:15378"/>
        <dbReference type="ChEBI" id="CHEBI:30616"/>
        <dbReference type="ChEBI" id="CHEBI:43474"/>
        <dbReference type="ChEBI" id="CHEBI:456216"/>
    </reaction>
    <physiologicalReaction direction="left-to-right" evidence="16">
        <dbReference type="Rhea" id="RHEA:13066"/>
    </physiologicalReaction>
</comment>
<evidence type="ECO:0000256" key="1">
    <source>
        <dbReference type="ARBA" id="ARBA00001947"/>
    </source>
</evidence>
<evidence type="ECO:0000256" key="19">
    <source>
        <dbReference type="SAM" id="Phobius"/>
    </source>
</evidence>
<keyword evidence="9" id="KW-0378">Hydrolase</keyword>
<dbReference type="GO" id="GO:0004176">
    <property type="term" value="F:ATP-dependent peptidase activity"/>
    <property type="evidence" value="ECO:0007669"/>
    <property type="project" value="InterPro"/>
</dbReference>
<keyword evidence="7" id="KW-0479">Metal-binding</keyword>
<dbReference type="GO" id="GO:0005524">
    <property type="term" value="F:ATP binding"/>
    <property type="evidence" value="ECO:0007669"/>
    <property type="project" value="UniProtKB-KW"/>
</dbReference>
<feature type="region of interest" description="Disordered" evidence="18">
    <location>
        <begin position="271"/>
        <end position="303"/>
    </location>
</feature>
<name>A0A8J5QM82_9ASCO</name>
<comment type="subunit">
    <text evidence="17">Component of the 850 kDa m-AAA protease complex, a heterohexamer composed of YTA12/RCA1 and YTA10/AFG3. Associates with the prohibitin complex, composed of PHB1 and PHB2, inhibiting the activity of the m-AAA protease complex.</text>
</comment>
<dbReference type="GO" id="GO:0034982">
    <property type="term" value="P:mitochondrial protein processing"/>
    <property type="evidence" value="ECO:0007669"/>
    <property type="project" value="TreeGrafter"/>
</dbReference>
<keyword evidence="8" id="KW-0547">Nucleotide-binding</keyword>
<evidence type="ECO:0000256" key="15">
    <source>
        <dbReference type="ARBA" id="ARBA00023136"/>
    </source>
</evidence>
<feature type="domain" description="AAA+ ATPase" evidence="20">
    <location>
        <begin position="512"/>
        <end position="652"/>
    </location>
</feature>
<gene>
    <name evidence="21" type="ORF">J8A68_001774</name>
</gene>
<evidence type="ECO:0000313" key="22">
    <source>
        <dbReference type="Proteomes" id="UP000694255"/>
    </source>
</evidence>
<reference evidence="21 22" key="1">
    <citation type="journal article" date="2021" name="DNA Res.">
        <title>Genome analysis of Candida subhashii reveals its hybrid nature and dual mitochondrial genome conformations.</title>
        <authorList>
            <person name="Mixao V."/>
            <person name="Hegedusova E."/>
            <person name="Saus E."/>
            <person name="Pryszcz L.P."/>
            <person name="Cillingova A."/>
            <person name="Nosek J."/>
            <person name="Gabaldon T."/>
        </authorList>
    </citation>
    <scope>NUCLEOTIDE SEQUENCE [LARGE SCALE GENOMIC DNA]</scope>
    <source>
        <strain evidence="21 22">CBS 10753</strain>
    </source>
</reference>
<dbReference type="InterPro" id="IPR003959">
    <property type="entry name" value="ATPase_AAA_core"/>
</dbReference>
<proteinExistence type="inferred from homology"/>
<dbReference type="GeneID" id="73468575"/>
<dbReference type="GO" id="GO:0030163">
    <property type="term" value="P:protein catabolic process"/>
    <property type="evidence" value="ECO:0007669"/>
    <property type="project" value="UniProtKB-ARBA"/>
</dbReference>
<evidence type="ECO:0000256" key="16">
    <source>
        <dbReference type="ARBA" id="ARBA00048778"/>
    </source>
</evidence>
<dbReference type="PROSITE" id="PS00674">
    <property type="entry name" value="AAA"/>
    <property type="match status" value="1"/>
</dbReference>
<evidence type="ECO:0000256" key="6">
    <source>
        <dbReference type="ARBA" id="ARBA00022692"/>
    </source>
</evidence>
<dbReference type="RefSeq" id="XP_049264910.1">
    <property type="nucleotide sequence ID" value="XM_049405454.1"/>
</dbReference>
<sequence>MSLIAARGRIASMRMIRRALPGVTTIALTRNFHQSIKLLEKNKDPKNYFNDLQNMFKKFDKKKYGLEISSHIHDPREAFAKNLITDPGIDVSSDAFDPAFAHRLQAVYSFCIEECRIQCELMKKHDQKYLNTNYHTLFKQMQETFRSQNPGLAPLKEEEILKCFQIFYVISNNFVYLDELRFSNGKVNRMLRLYSNLSPTANMHDFITDYATMFKFDPEAVRSWHKIFDTLESIPLSNKGIATNKLCPDSYELERFGEMLTNDIKNQFYKPPQDPFSESKPSSSDSKKSSSESKPPKKDSDSNVITFDLHPQKLFQFGALFGLTLYILYSMYSETDENEITFQEFTSKFLSQNLVSKVIIINNRTALIELNSNGKAQYSHHQGSFYFAIGSVETFERNLREVQDKYGVAPSMRVPVLYTTQGSLAKMIINFVPTLLFLGAIYYMTKKAGAGMGGMGGPMGFGKSTAKKFNQETEVKIRFKDVAGMSEAKQEVMEFVKFLQNPEKYEKLGAKIPRGAILSGPPGTGKTLIAKATAGEAGVPFYSVSGSEFVEMFVGVGASRVRDLFKTARENAPSIVFVDEIDAIGKSRSKGNMSGANDERETTLNQLLVEMDGFDTSDHVVVLAGTNRADMLDKALMRPGRFDRHIHIDNPELQGRKEIFEVHLKKIKLQKNIDHDLSGRLAALTPGFSGADIANVCNEAALIGARYNAESVTLRHFELAIERVIGGIEKKSKLLKPEEKKIVAYHEAGHAVCGWYLEFAHPLLKVSIIPRGQGALGYAQYLPPDEYLLNVKQLYHRMTMTLGGRVSEELNFNSVTSGAHDDFKKVTQIAQSMVLRFGMSEKVGLVNYADTRSQDDLTKPFSEATNKLIDEEVQRIVTECYTKCKEILQEKSKEVELVANELLTKESITREDMIRLLGRRPFPETNDAFDKYLANKPAFKNEQPDCEHKDDDVYTKET</sequence>
<dbReference type="FunFam" id="3.40.50.300:FF:000001">
    <property type="entry name" value="ATP-dependent zinc metalloprotease FtsH"/>
    <property type="match status" value="1"/>
</dbReference>
<dbReference type="InterPro" id="IPR000642">
    <property type="entry name" value="Peptidase_M41"/>
</dbReference>
<dbReference type="Pfam" id="PF06480">
    <property type="entry name" value="FtsH_ext"/>
    <property type="match status" value="1"/>
</dbReference>
<comment type="subcellular location">
    <subcellularLocation>
        <location evidence="2">Mitochondrion membrane</location>
        <topology evidence="2">Multi-pass membrane protein</topology>
    </subcellularLocation>
</comment>
<evidence type="ECO:0000256" key="10">
    <source>
        <dbReference type="ARBA" id="ARBA00022833"/>
    </source>
</evidence>
<comment type="caution">
    <text evidence="21">The sequence shown here is derived from an EMBL/GenBank/DDBJ whole genome shotgun (WGS) entry which is preliminary data.</text>
</comment>
<dbReference type="EMBL" id="JAGSYN010000067">
    <property type="protein sequence ID" value="KAG7664678.1"/>
    <property type="molecule type" value="Genomic_DNA"/>
</dbReference>
<dbReference type="InterPro" id="IPR003960">
    <property type="entry name" value="ATPase_AAA_CS"/>
</dbReference>
<keyword evidence="13" id="KW-0482">Metalloprotease</keyword>
<dbReference type="PANTHER" id="PTHR43655:SF14">
    <property type="entry name" value="MITOCHONDRIAL RESPIRATORY CHAIN COMPLEXES ASSEMBLY PROTEIN YTA12"/>
    <property type="match status" value="1"/>
</dbReference>
<dbReference type="InterPro" id="IPR041569">
    <property type="entry name" value="AAA_lid_3"/>
</dbReference>
<evidence type="ECO:0000256" key="7">
    <source>
        <dbReference type="ARBA" id="ARBA00022723"/>
    </source>
</evidence>
<evidence type="ECO:0000256" key="14">
    <source>
        <dbReference type="ARBA" id="ARBA00023128"/>
    </source>
</evidence>
<dbReference type="FunFam" id="1.10.8.60:FF:000019">
    <property type="entry name" value="AFG3-like AAA ATPase 2"/>
    <property type="match status" value="1"/>
</dbReference>
<dbReference type="GO" id="GO:0008270">
    <property type="term" value="F:zinc ion binding"/>
    <property type="evidence" value="ECO:0007669"/>
    <property type="project" value="InterPro"/>
</dbReference>
<protein>
    <submittedName>
        <fullName evidence="21">YTA12</fullName>
    </submittedName>
</protein>
<comment type="similarity">
    <text evidence="4">In the N-terminal section; belongs to the AAA ATPase family.</text>
</comment>
<dbReference type="Pfam" id="PF00004">
    <property type="entry name" value="AAA"/>
    <property type="match status" value="1"/>
</dbReference>
<dbReference type="InterPro" id="IPR003593">
    <property type="entry name" value="AAA+_ATPase"/>
</dbReference>
<keyword evidence="6 19" id="KW-0812">Transmembrane</keyword>
<keyword evidence="12 19" id="KW-1133">Transmembrane helix</keyword>
<dbReference type="CDD" id="cd19501">
    <property type="entry name" value="RecA-like_FtsH"/>
    <property type="match status" value="1"/>
</dbReference>
<dbReference type="Pfam" id="PF17862">
    <property type="entry name" value="AAA_lid_3"/>
    <property type="match status" value="1"/>
</dbReference>
<accession>A0A8J5QM82</accession>
<keyword evidence="15 19" id="KW-0472">Membrane</keyword>
<dbReference type="OrthoDB" id="1413014at2759"/>
<dbReference type="InterPro" id="IPR050928">
    <property type="entry name" value="ATP-dep_Zn_Metalloprotease"/>
</dbReference>
<dbReference type="Pfam" id="PF01434">
    <property type="entry name" value="Peptidase_M41"/>
    <property type="match status" value="1"/>
</dbReference>
<evidence type="ECO:0000256" key="12">
    <source>
        <dbReference type="ARBA" id="ARBA00022989"/>
    </source>
</evidence>
<evidence type="ECO:0000259" key="20">
    <source>
        <dbReference type="SMART" id="SM00382"/>
    </source>
</evidence>
<evidence type="ECO:0000313" key="21">
    <source>
        <dbReference type="EMBL" id="KAG7664678.1"/>
    </source>
</evidence>
<dbReference type="InterPro" id="IPR011546">
    <property type="entry name" value="Pept_M41_FtsH_extracell"/>
</dbReference>
<keyword evidence="10" id="KW-0862">Zinc</keyword>
<evidence type="ECO:0000256" key="2">
    <source>
        <dbReference type="ARBA" id="ARBA00004225"/>
    </source>
</evidence>
<dbReference type="GO" id="GO:0005745">
    <property type="term" value="C:m-AAA complex"/>
    <property type="evidence" value="ECO:0007669"/>
    <property type="project" value="TreeGrafter"/>
</dbReference>
<evidence type="ECO:0000256" key="3">
    <source>
        <dbReference type="ARBA" id="ARBA00010044"/>
    </source>
</evidence>
<dbReference type="FunFam" id="1.20.58.760:FF:000003">
    <property type="entry name" value="AFG3-like AAA ATPase 2"/>
    <property type="match status" value="1"/>
</dbReference>
<evidence type="ECO:0000256" key="17">
    <source>
        <dbReference type="ARBA" id="ARBA00065348"/>
    </source>
</evidence>
<dbReference type="PANTHER" id="PTHR43655">
    <property type="entry name" value="ATP-DEPENDENT PROTEASE"/>
    <property type="match status" value="1"/>
</dbReference>
<dbReference type="HAMAP" id="MF_01458">
    <property type="entry name" value="FtsH"/>
    <property type="match status" value="1"/>
</dbReference>
<dbReference type="GO" id="GO:0016887">
    <property type="term" value="F:ATP hydrolysis activity"/>
    <property type="evidence" value="ECO:0007669"/>
    <property type="project" value="InterPro"/>
</dbReference>
<comment type="cofactor">
    <cofactor evidence="1">
        <name>Zn(2+)</name>
        <dbReference type="ChEBI" id="CHEBI:29105"/>
    </cofactor>
</comment>
<comment type="similarity">
    <text evidence="3">In the C-terminal section; belongs to the peptidase M41 family.</text>
</comment>
<evidence type="ECO:0000256" key="9">
    <source>
        <dbReference type="ARBA" id="ARBA00022801"/>
    </source>
</evidence>
<feature type="transmembrane region" description="Helical" evidence="19">
    <location>
        <begin position="314"/>
        <end position="332"/>
    </location>
</feature>
<evidence type="ECO:0000256" key="8">
    <source>
        <dbReference type="ARBA" id="ARBA00022741"/>
    </source>
</evidence>
<dbReference type="InterPro" id="IPR005936">
    <property type="entry name" value="FtsH"/>
</dbReference>
<dbReference type="GO" id="GO:0140567">
    <property type="term" value="F:membrane protein dislocase activity"/>
    <property type="evidence" value="ECO:0007669"/>
    <property type="project" value="UniProtKB-ARBA"/>
</dbReference>
<evidence type="ECO:0000256" key="11">
    <source>
        <dbReference type="ARBA" id="ARBA00022840"/>
    </source>
</evidence>
<dbReference type="AlphaFoldDB" id="A0A8J5QM82"/>
<organism evidence="21 22">
    <name type="scientific">[Candida] subhashii</name>
    <dbReference type="NCBI Taxonomy" id="561895"/>
    <lineage>
        <taxon>Eukaryota</taxon>
        <taxon>Fungi</taxon>
        <taxon>Dikarya</taxon>
        <taxon>Ascomycota</taxon>
        <taxon>Saccharomycotina</taxon>
        <taxon>Pichiomycetes</taxon>
        <taxon>Debaryomycetaceae</taxon>
        <taxon>Spathaspora</taxon>
    </lineage>
</organism>
<evidence type="ECO:0000256" key="13">
    <source>
        <dbReference type="ARBA" id="ARBA00023049"/>
    </source>
</evidence>
<dbReference type="SMART" id="SM00382">
    <property type="entry name" value="AAA"/>
    <property type="match status" value="1"/>
</dbReference>
<keyword evidence="5" id="KW-0645">Protease</keyword>
<dbReference type="GO" id="GO:0006465">
    <property type="term" value="P:signal peptide processing"/>
    <property type="evidence" value="ECO:0007669"/>
    <property type="project" value="UniProtKB-ARBA"/>
</dbReference>
<dbReference type="GO" id="GO:0097002">
    <property type="term" value="C:mitochondrial inner boundary membrane"/>
    <property type="evidence" value="ECO:0007669"/>
    <property type="project" value="UniProtKB-ARBA"/>
</dbReference>
<dbReference type="Proteomes" id="UP000694255">
    <property type="component" value="Unassembled WGS sequence"/>
</dbReference>
<keyword evidence="11" id="KW-0067">ATP-binding</keyword>
<keyword evidence="14" id="KW-0496">Mitochondrion</keyword>
<feature type="compositionally biased region" description="Basic and acidic residues" evidence="18">
    <location>
        <begin position="285"/>
        <end position="301"/>
    </location>
</feature>
<keyword evidence="22" id="KW-1185">Reference proteome</keyword>